<evidence type="ECO:0000256" key="7">
    <source>
        <dbReference type="ARBA" id="ARBA00023002"/>
    </source>
</evidence>
<evidence type="ECO:0000256" key="1">
    <source>
        <dbReference type="ARBA" id="ARBA00006103"/>
    </source>
</evidence>
<dbReference type="InterPro" id="IPR036291">
    <property type="entry name" value="NAD(P)-bd_dom_sf"/>
</dbReference>
<organism evidence="14 15">
    <name type="scientific">Lasallia pustulata</name>
    <dbReference type="NCBI Taxonomy" id="136370"/>
    <lineage>
        <taxon>Eukaryota</taxon>
        <taxon>Fungi</taxon>
        <taxon>Dikarya</taxon>
        <taxon>Ascomycota</taxon>
        <taxon>Pezizomycotina</taxon>
        <taxon>Lecanoromycetes</taxon>
        <taxon>OSLEUM clade</taxon>
        <taxon>Umbilicariomycetidae</taxon>
        <taxon>Umbilicariales</taxon>
        <taxon>Umbilicariaceae</taxon>
        <taxon>Lasallia</taxon>
    </lineage>
</organism>
<reference evidence="15" key="1">
    <citation type="submission" date="2017-03" db="EMBL/GenBank/DDBJ databases">
        <authorList>
            <person name="Sharma R."/>
            <person name="Thines M."/>
        </authorList>
    </citation>
    <scope>NUCLEOTIDE SEQUENCE [LARGE SCALE GENOMIC DNA]</scope>
</reference>
<dbReference type="Gene3D" id="3.40.50.720">
    <property type="entry name" value="NAD(P)-binding Rossmann-like Domain"/>
    <property type="match status" value="1"/>
</dbReference>
<accession>A0A1W5D4G6</accession>
<evidence type="ECO:0000256" key="9">
    <source>
        <dbReference type="ARBA" id="ARBA00023136"/>
    </source>
</evidence>
<keyword evidence="15" id="KW-1185">Reference proteome</keyword>
<name>A0A1W5D4G6_9LECA</name>
<dbReference type="InterPro" id="IPR016482">
    <property type="entry name" value="SecG/Sec61-beta/Sbh"/>
</dbReference>
<dbReference type="PANTHER" id="PTHR42901">
    <property type="entry name" value="ALCOHOL DEHYDROGENASE"/>
    <property type="match status" value="1"/>
</dbReference>
<feature type="region of interest" description="Disordered" evidence="12">
    <location>
        <begin position="249"/>
        <end position="317"/>
    </location>
</feature>
<evidence type="ECO:0000256" key="12">
    <source>
        <dbReference type="SAM" id="MobiDB-lite"/>
    </source>
</evidence>
<protein>
    <submittedName>
        <fullName evidence="14">Short-chain dehydrogenase/reductase SDR</fullName>
    </submittedName>
</protein>
<evidence type="ECO:0000256" key="11">
    <source>
        <dbReference type="RuleBase" id="RU000363"/>
    </source>
</evidence>
<dbReference type="PRINTS" id="PR00081">
    <property type="entry name" value="GDHRDH"/>
</dbReference>
<dbReference type="AlphaFoldDB" id="A0A1W5D4G6"/>
<dbReference type="EMBL" id="FWEW01001985">
    <property type="protein sequence ID" value="SLM37955.1"/>
    <property type="molecule type" value="Genomic_DNA"/>
</dbReference>
<dbReference type="Pfam" id="PF00106">
    <property type="entry name" value="adh_short"/>
    <property type="match status" value="1"/>
</dbReference>
<evidence type="ECO:0000256" key="5">
    <source>
        <dbReference type="ARBA" id="ARBA00022927"/>
    </source>
</evidence>
<comment type="similarity">
    <text evidence="1">Belongs to the SEC61-beta family.</text>
</comment>
<dbReference type="PRINTS" id="PR00080">
    <property type="entry name" value="SDRFAMILY"/>
</dbReference>
<keyword evidence="4 13" id="KW-0812">Transmembrane</keyword>
<dbReference type="GO" id="GO:0012505">
    <property type="term" value="C:endomembrane system"/>
    <property type="evidence" value="ECO:0007669"/>
    <property type="project" value="UniProtKB-SubCell"/>
</dbReference>
<dbReference type="Proteomes" id="UP000192927">
    <property type="component" value="Unassembled WGS sequence"/>
</dbReference>
<feature type="transmembrane region" description="Helical" evidence="13">
    <location>
        <begin position="336"/>
        <end position="356"/>
    </location>
</feature>
<comment type="similarity">
    <text evidence="2 11">Belongs to the short-chain dehydrogenases/reductases (SDR) family.</text>
</comment>
<proteinExistence type="inferred from homology"/>
<comment type="subcellular location">
    <subcellularLocation>
        <location evidence="10">Endomembrane system</location>
        <topology evidence="10">Single-pass membrane protein</topology>
    </subcellularLocation>
</comment>
<keyword evidence="3" id="KW-0813">Transport</keyword>
<feature type="compositionally biased region" description="Low complexity" evidence="12">
    <location>
        <begin position="302"/>
        <end position="317"/>
    </location>
</feature>
<dbReference type="SUPFAM" id="SSF51735">
    <property type="entry name" value="NAD(P)-binding Rossmann-fold domains"/>
    <property type="match status" value="1"/>
</dbReference>
<sequence>MSSSFNGRIALITGANQGIGLQIAILLAREGANLILFNRSVGKLDALTAAAPDAKVREERVDIGDVDAVTTAVEGLGVERVDVLINNAGIALGAPKDFWSQDLGTIHQILQTNITGTVNVTHAVLKKFLIPQKRGTILNVSSTTALEAPPPGFGEVIYHSTKAFMEAFTNALRNETLGTNIRVLALRPGFVRTNFHYQRVGRDEEAFNATFQGTEELGAEDVAEAALWQLKAPERISVKALDIVPSAQRSLHDSSPRPSSPVNPAQAVGASTARPSSPTPPGGPKTAIRRKAAADRADKVANARPTSTRAAGAGGSSSTMLRLYTDESPGLKLDPVVVLVLSLGFIFSVVALHIIAKITRKYSS</sequence>
<evidence type="ECO:0000256" key="4">
    <source>
        <dbReference type="ARBA" id="ARBA00022692"/>
    </source>
</evidence>
<keyword evidence="9 13" id="KW-0472">Membrane</keyword>
<keyword evidence="7" id="KW-0560">Oxidoreductase</keyword>
<dbReference type="GO" id="GO:0015031">
    <property type="term" value="P:protein transport"/>
    <property type="evidence" value="ECO:0007669"/>
    <property type="project" value="UniProtKB-KW"/>
</dbReference>
<evidence type="ECO:0000256" key="13">
    <source>
        <dbReference type="SAM" id="Phobius"/>
    </source>
</evidence>
<dbReference type="PANTHER" id="PTHR42901:SF1">
    <property type="entry name" value="ALCOHOL DEHYDROGENASE"/>
    <property type="match status" value="1"/>
</dbReference>
<evidence type="ECO:0000256" key="10">
    <source>
        <dbReference type="ARBA" id="ARBA00037847"/>
    </source>
</evidence>
<dbReference type="Pfam" id="PF03911">
    <property type="entry name" value="Sec61_beta"/>
    <property type="match status" value="1"/>
</dbReference>
<dbReference type="GO" id="GO:0016491">
    <property type="term" value="F:oxidoreductase activity"/>
    <property type="evidence" value="ECO:0007669"/>
    <property type="project" value="UniProtKB-KW"/>
</dbReference>
<dbReference type="InterPro" id="IPR002347">
    <property type="entry name" value="SDR_fam"/>
</dbReference>
<evidence type="ECO:0000256" key="6">
    <source>
        <dbReference type="ARBA" id="ARBA00022989"/>
    </source>
</evidence>
<keyword evidence="6 13" id="KW-1133">Transmembrane helix</keyword>
<evidence type="ECO:0000256" key="8">
    <source>
        <dbReference type="ARBA" id="ARBA00023010"/>
    </source>
</evidence>
<evidence type="ECO:0000256" key="3">
    <source>
        <dbReference type="ARBA" id="ARBA00022448"/>
    </source>
</evidence>
<evidence type="ECO:0000256" key="2">
    <source>
        <dbReference type="ARBA" id="ARBA00006484"/>
    </source>
</evidence>
<evidence type="ECO:0000313" key="14">
    <source>
        <dbReference type="EMBL" id="SLM37955.1"/>
    </source>
</evidence>
<feature type="compositionally biased region" description="Basic and acidic residues" evidence="12">
    <location>
        <begin position="292"/>
        <end position="301"/>
    </location>
</feature>
<evidence type="ECO:0000313" key="15">
    <source>
        <dbReference type="Proteomes" id="UP000192927"/>
    </source>
</evidence>
<keyword evidence="5" id="KW-0653">Protein transport</keyword>
<keyword evidence="8" id="KW-0811">Translocation</keyword>